<dbReference type="InterPro" id="IPR008978">
    <property type="entry name" value="HSP20-like_chaperone"/>
</dbReference>
<feature type="region of interest" description="Disordered" evidence="1">
    <location>
        <begin position="1"/>
        <end position="45"/>
    </location>
</feature>
<dbReference type="Proteomes" id="UP000006352">
    <property type="component" value="Unassembled WGS sequence"/>
</dbReference>
<organism evidence="2 3">
    <name type="scientific">Fibroporia radiculosa</name>
    <dbReference type="NCBI Taxonomy" id="599839"/>
    <lineage>
        <taxon>Eukaryota</taxon>
        <taxon>Fungi</taxon>
        <taxon>Dikarya</taxon>
        <taxon>Basidiomycota</taxon>
        <taxon>Agaricomycotina</taxon>
        <taxon>Agaricomycetes</taxon>
        <taxon>Polyporales</taxon>
        <taxon>Fibroporiaceae</taxon>
        <taxon>Fibroporia</taxon>
    </lineage>
</organism>
<keyword evidence="3" id="KW-1185">Reference proteome</keyword>
<dbReference type="Gene3D" id="2.60.40.790">
    <property type="match status" value="1"/>
</dbReference>
<dbReference type="STRING" id="599839.J4GNE1"/>
<dbReference type="InParanoid" id="J4GNE1"/>
<dbReference type="HOGENOM" id="CLU_818997_0_0_1"/>
<dbReference type="GeneID" id="24096141"/>
<feature type="compositionally biased region" description="Polar residues" evidence="1">
    <location>
        <begin position="154"/>
        <end position="164"/>
    </location>
</feature>
<evidence type="ECO:0000313" key="3">
    <source>
        <dbReference type="Proteomes" id="UP000006352"/>
    </source>
</evidence>
<feature type="compositionally biased region" description="Polar residues" evidence="1">
    <location>
        <begin position="133"/>
        <end position="145"/>
    </location>
</feature>
<proteinExistence type="predicted"/>
<feature type="region of interest" description="Disordered" evidence="1">
    <location>
        <begin position="75"/>
        <end position="164"/>
    </location>
</feature>
<protein>
    <submittedName>
        <fullName evidence="2">Uncharacterized protein</fullName>
    </submittedName>
</protein>
<name>J4GNE1_9APHY</name>
<evidence type="ECO:0000256" key="1">
    <source>
        <dbReference type="SAM" id="MobiDB-lite"/>
    </source>
</evidence>
<feature type="compositionally biased region" description="Polar residues" evidence="1">
    <location>
        <begin position="1"/>
        <end position="31"/>
    </location>
</feature>
<dbReference type="OrthoDB" id="1431247at2759"/>
<sequence length="339" mass="37494">MSNPTTPLSTWDQQQDATEQPFQVQDTSIASGYQGPSHPHIQQRMHQIPQTIPLEERPSPMQYRFDNTTVDHFRYQQPATTSDGSGGRRGSSRAPSRPSVSPSTPSTCGPGPSTMPVRNSRGRVQTHPYARPQSATITGSGQQSPVGRLRPVQNEPTPTNAHAGTQLSLSANEIIAASGTTSSSGSTVMCPLMNMWRARMLVQNVLRGGENVSPDTTTIDWRRWYKIRTDVQLKTDNTLVYALQLPGVEKADVTPILTTCPVNKTKVIVVVGIMRPYLRQESGEVVGREHIVGLYWRCISVPQHIEREDINMKMDKGMLTLMFPAGQRVQARPQVIPFS</sequence>
<evidence type="ECO:0000313" key="2">
    <source>
        <dbReference type="EMBL" id="CCM01230.1"/>
    </source>
</evidence>
<accession>J4GNE1</accession>
<dbReference type="SUPFAM" id="SSF49764">
    <property type="entry name" value="HSP20-like chaperones"/>
    <property type="match status" value="1"/>
</dbReference>
<dbReference type="RefSeq" id="XP_012180513.1">
    <property type="nucleotide sequence ID" value="XM_012325123.1"/>
</dbReference>
<dbReference type="AlphaFoldDB" id="J4GNE1"/>
<feature type="compositionally biased region" description="Low complexity" evidence="1">
    <location>
        <begin position="92"/>
        <end position="114"/>
    </location>
</feature>
<dbReference type="EMBL" id="HE797023">
    <property type="protein sequence ID" value="CCM01230.1"/>
    <property type="molecule type" value="Genomic_DNA"/>
</dbReference>
<gene>
    <name evidence="2" type="ORF">FIBRA_03278</name>
</gene>
<reference evidence="2 3" key="1">
    <citation type="journal article" date="2012" name="Appl. Environ. Microbiol.">
        <title>Short-read sequencing for genomic analysis of the brown rot fungus Fibroporia radiculosa.</title>
        <authorList>
            <person name="Tang J.D."/>
            <person name="Perkins A.D."/>
            <person name="Sonstegard T.S."/>
            <person name="Schroeder S.G."/>
            <person name="Burgess S.C."/>
            <person name="Diehl S.V."/>
        </authorList>
    </citation>
    <scope>NUCLEOTIDE SEQUENCE [LARGE SCALE GENOMIC DNA]</scope>
    <source>
        <strain evidence="2 3">TFFH 294</strain>
    </source>
</reference>